<reference evidence="8 9" key="1">
    <citation type="journal article" date="2020" name="Front. Microbiol.">
        <title>Design of Bacterial Strain-Specific qPCR Assays Using NGS Data and Publicly Available Resources and Its Application to Track Biocontrol Strains.</title>
        <authorList>
            <person name="Hernandez I."/>
            <person name="Sant C."/>
            <person name="Martinez R."/>
            <person name="Fernandez C."/>
        </authorList>
    </citation>
    <scope>NUCLEOTIDE SEQUENCE [LARGE SCALE GENOMIC DNA]</scope>
    <source>
        <strain evidence="8 9">B24</strain>
    </source>
</reference>
<dbReference type="InterPro" id="IPR000914">
    <property type="entry name" value="SBP_5_dom"/>
</dbReference>
<evidence type="ECO:0000313" key="9">
    <source>
        <dbReference type="Proteomes" id="UP000515708"/>
    </source>
</evidence>
<evidence type="ECO:0000313" key="8">
    <source>
        <dbReference type="EMBL" id="QMU97172.1"/>
    </source>
</evidence>
<keyword evidence="3" id="KW-0813">Transport</keyword>
<dbReference type="InterPro" id="IPR039424">
    <property type="entry name" value="SBP_5"/>
</dbReference>
<dbReference type="InterPro" id="IPR030678">
    <property type="entry name" value="Peptide/Ni-bd"/>
</dbReference>
<dbReference type="Gene3D" id="3.40.190.10">
    <property type="entry name" value="Periplasmic binding protein-like II"/>
    <property type="match status" value="1"/>
</dbReference>
<evidence type="ECO:0000256" key="6">
    <source>
        <dbReference type="SAM" id="SignalP"/>
    </source>
</evidence>
<comment type="subcellular location">
    <subcellularLocation>
        <location evidence="1">Cell envelope</location>
    </subcellularLocation>
</comment>
<keyword evidence="5" id="KW-0812">Transmembrane</keyword>
<dbReference type="GO" id="GO:0043190">
    <property type="term" value="C:ATP-binding cassette (ABC) transporter complex"/>
    <property type="evidence" value="ECO:0007669"/>
    <property type="project" value="InterPro"/>
</dbReference>
<feature type="chain" id="PRO_5038657211" evidence="6">
    <location>
        <begin position="27"/>
        <end position="600"/>
    </location>
</feature>
<dbReference type="GO" id="GO:0042597">
    <property type="term" value="C:periplasmic space"/>
    <property type="evidence" value="ECO:0007669"/>
    <property type="project" value="UniProtKB-ARBA"/>
</dbReference>
<accession>A0A7D7WF67</accession>
<dbReference type="PIRSF" id="PIRSF002741">
    <property type="entry name" value="MppA"/>
    <property type="match status" value="1"/>
</dbReference>
<keyword evidence="4 6" id="KW-0732">Signal</keyword>
<organism evidence="8 9">
    <name type="scientific">Microbacterium esteraromaticum</name>
    <dbReference type="NCBI Taxonomy" id="57043"/>
    <lineage>
        <taxon>Bacteria</taxon>
        <taxon>Bacillati</taxon>
        <taxon>Actinomycetota</taxon>
        <taxon>Actinomycetes</taxon>
        <taxon>Micrococcales</taxon>
        <taxon>Microbacteriaceae</taxon>
        <taxon>Microbacterium</taxon>
    </lineage>
</organism>
<dbReference type="SUPFAM" id="SSF53850">
    <property type="entry name" value="Periplasmic binding protein-like II"/>
    <property type="match status" value="1"/>
</dbReference>
<evidence type="ECO:0000256" key="3">
    <source>
        <dbReference type="ARBA" id="ARBA00022448"/>
    </source>
</evidence>
<evidence type="ECO:0000256" key="1">
    <source>
        <dbReference type="ARBA" id="ARBA00004196"/>
    </source>
</evidence>
<dbReference type="Proteomes" id="UP000515708">
    <property type="component" value="Chromosome"/>
</dbReference>
<keyword evidence="5" id="KW-0472">Membrane</keyword>
<evidence type="ECO:0000256" key="5">
    <source>
        <dbReference type="SAM" id="Phobius"/>
    </source>
</evidence>
<keyword evidence="5" id="KW-1133">Transmembrane helix</keyword>
<dbReference type="PANTHER" id="PTHR30290:SF10">
    <property type="entry name" value="PERIPLASMIC OLIGOPEPTIDE-BINDING PROTEIN-RELATED"/>
    <property type="match status" value="1"/>
</dbReference>
<feature type="signal peptide" evidence="6">
    <location>
        <begin position="1"/>
        <end position="26"/>
    </location>
</feature>
<name>A0A7D7WF67_9MICO</name>
<dbReference type="GO" id="GO:0015833">
    <property type="term" value="P:peptide transport"/>
    <property type="evidence" value="ECO:0007669"/>
    <property type="project" value="TreeGrafter"/>
</dbReference>
<dbReference type="PANTHER" id="PTHR30290">
    <property type="entry name" value="PERIPLASMIC BINDING COMPONENT OF ABC TRANSPORTER"/>
    <property type="match status" value="1"/>
</dbReference>
<comment type="similarity">
    <text evidence="2">Belongs to the bacterial solute-binding protein 5 family.</text>
</comment>
<dbReference type="Pfam" id="PF00496">
    <property type="entry name" value="SBP_bac_5"/>
    <property type="match status" value="1"/>
</dbReference>
<protein>
    <submittedName>
        <fullName evidence="8">ABC transporter substrate-binding protein</fullName>
    </submittedName>
</protein>
<dbReference type="AlphaFoldDB" id="A0A7D7WF67"/>
<sequence>MRITKRLVPLVTAGLVVALCSGGASAGAYAQAKGGSDNILRIPVGGGGVIDSMNPFTMLNQASFDLAQIQYESLVMPTAPDGADGPGLAEKWTVDGNTWTFELRPDLKWSDGEDLTAEDVAWNYNTIMTNPKLAISNGNLGDNLASVTAVDEDTVEIVTETPQAINPGKLYIVPKHIWADMESPETYENTEDVVGSGPFVMSAYSRGVSAHMKANPYNWRGAPKLDGIEVISYKNKDAEVLALKSGEIDWSNRLTASQFDSLAGAANIEPVETGGGRYLGLSMNVGSTTLDGTPMGDGAAVLQDVVVRKAIRQALDTQQLVDKVLNGHGWTGPEILGPPTKPYYSDYEDIVDPYSPDAANEALDNAGYTKGADGYRMDKEGKPINLRLTFDGSGAAEPQIASFIEPWLKEIGIKVTLMPQSIDQRDQERHSGNYDLTLNGWGNPIDPDYMLYINTCGSRAPAADGAGNGSADNWCDPEFDELYKQQHVELDQDKRTKLVQDALSIHYEAAVVAVLYYPAALQAYRTDRIAHVTKIQNDFTAYQTFHDLTLVSQEEGTSSSSSSGEGASWPWIVAIAALVVVAGIVTIVVIRRRQTATDRE</sequence>
<dbReference type="GO" id="GO:0030313">
    <property type="term" value="C:cell envelope"/>
    <property type="evidence" value="ECO:0007669"/>
    <property type="project" value="UniProtKB-SubCell"/>
</dbReference>
<dbReference type="GO" id="GO:1904680">
    <property type="term" value="F:peptide transmembrane transporter activity"/>
    <property type="evidence" value="ECO:0007669"/>
    <property type="project" value="TreeGrafter"/>
</dbReference>
<dbReference type="EMBL" id="CP043732">
    <property type="protein sequence ID" value="QMU97172.1"/>
    <property type="molecule type" value="Genomic_DNA"/>
</dbReference>
<dbReference type="CDD" id="cd00995">
    <property type="entry name" value="PBP2_NikA_DppA_OppA_like"/>
    <property type="match status" value="1"/>
</dbReference>
<proteinExistence type="inferred from homology"/>
<dbReference type="Gene3D" id="3.10.105.10">
    <property type="entry name" value="Dipeptide-binding Protein, Domain 3"/>
    <property type="match status" value="1"/>
</dbReference>
<evidence type="ECO:0000259" key="7">
    <source>
        <dbReference type="Pfam" id="PF00496"/>
    </source>
</evidence>
<evidence type="ECO:0000256" key="2">
    <source>
        <dbReference type="ARBA" id="ARBA00005695"/>
    </source>
</evidence>
<gene>
    <name evidence="8" type="ORF">FVO59_08000</name>
</gene>
<evidence type="ECO:0000256" key="4">
    <source>
        <dbReference type="ARBA" id="ARBA00022729"/>
    </source>
</evidence>
<feature type="domain" description="Solute-binding protein family 5" evidence="7">
    <location>
        <begin position="86"/>
        <end position="454"/>
    </location>
</feature>
<feature type="transmembrane region" description="Helical" evidence="5">
    <location>
        <begin position="569"/>
        <end position="590"/>
    </location>
</feature>